<organism evidence="1">
    <name type="scientific">uncultured Caudovirales phage</name>
    <dbReference type="NCBI Taxonomy" id="2100421"/>
    <lineage>
        <taxon>Viruses</taxon>
        <taxon>Duplodnaviria</taxon>
        <taxon>Heunggongvirae</taxon>
        <taxon>Uroviricota</taxon>
        <taxon>Caudoviricetes</taxon>
        <taxon>Peduoviridae</taxon>
        <taxon>Maltschvirus</taxon>
        <taxon>Maltschvirus maltsch</taxon>
    </lineage>
</organism>
<dbReference type="EMBL" id="LR796927">
    <property type="protein sequence ID" value="CAB4175772.1"/>
    <property type="molecule type" value="Genomic_DNA"/>
</dbReference>
<dbReference type="SUPFAM" id="SSF53955">
    <property type="entry name" value="Lysozyme-like"/>
    <property type="match status" value="1"/>
</dbReference>
<dbReference type="InterPro" id="IPR023346">
    <property type="entry name" value="Lysozyme-like_dom_sf"/>
</dbReference>
<reference evidence="1" key="1">
    <citation type="submission" date="2020-05" db="EMBL/GenBank/DDBJ databases">
        <authorList>
            <person name="Chiriac C."/>
            <person name="Salcher M."/>
            <person name="Ghai R."/>
            <person name="Kavagutti S V."/>
        </authorList>
    </citation>
    <scope>NUCLEOTIDE SEQUENCE</scope>
</reference>
<gene>
    <name evidence="1" type="ORF">UFOVP996_9</name>
</gene>
<dbReference type="Gene3D" id="1.10.530.10">
    <property type="match status" value="1"/>
</dbReference>
<proteinExistence type="predicted"/>
<sequence>MAQVLTPEAQSVANDPTNAAIAKLESGGDLTAKNPNSTAAGLYQVTEPTFNGLKKNYPNLPQLTRDEYLKDPEAQQLYQGALRAENQKALKKYGHDLTPANEYIMHWAGAPKGNALLSADPEEKLSGLFSKDTLAKNRLSGDMTVAEFKGNIDSKMNKALGGRVTPEQQQQAEQKRLDEVYKQQFAAGNTANAPLTLDQKNKLVALEVTTKKIDSLPAGSPEQNIAIADGFKKDLGPDWTNAFISALFGNKEESKVYITGGMNAKPMIGEAIVNGKPQQIWINSNQRGDTWFTDPKTGKRLSDNIEVLAQSPEASAVVDAKKKQISATGGAEGPIQTTEESVQHGNEVAAVTTRSRNLKSEGTLINSIGSGTKTFGGALNTLQRNTPAFEAFTGVLNSVRGEKIDEQKLNDAMIKMGIKQDQRAEFANYIRSIATLQENDKSLKPESLAPGANISGKFSYDGGAEGVNRWLINRDKAYALQDAYNDYYIKNRGNGPVTKIRSDFERSVEFRAIENQAKLAEAKVTGKQPNLKDGDPIASFDDNGKVMIKKYNSNKRKGE</sequence>
<protein>
    <submittedName>
        <fullName evidence="1">LT_GEWL domain containing protein</fullName>
    </submittedName>
</protein>
<accession>A0A6J5PXB1</accession>
<evidence type="ECO:0000313" key="1">
    <source>
        <dbReference type="EMBL" id="CAB4175772.1"/>
    </source>
</evidence>
<name>A0A6J5PXB1_9CAUD</name>